<dbReference type="InterPro" id="IPR043130">
    <property type="entry name" value="CDP-OH_PTrfase_TM_dom"/>
</dbReference>
<protein>
    <recommendedName>
        <fullName evidence="7 18">CDP-diacylglycerol--glycerol-3-phosphate 3-phosphatidyltransferase</fullName>
        <ecNumber evidence="6 18">2.7.8.5</ecNumber>
    </recommendedName>
</protein>
<keyword evidence="16" id="KW-1208">Phospholipid metabolism</keyword>
<proteinExistence type="inferred from homology"/>
<keyword evidence="12 20" id="KW-1133">Transmembrane helix</keyword>
<dbReference type="AlphaFoldDB" id="A0A449BE05"/>
<evidence type="ECO:0000256" key="11">
    <source>
        <dbReference type="ARBA" id="ARBA00022692"/>
    </source>
</evidence>
<evidence type="ECO:0000313" key="21">
    <source>
        <dbReference type="EMBL" id="VEU80679.1"/>
    </source>
</evidence>
<dbReference type="RefSeq" id="WP_026390034.1">
    <property type="nucleotide sequence ID" value="NZ_LR215048.1"/>
</dbReference>
<evidence type="ECO:0000256" key="18">
    <source>
        <dbReference type="NCBIfam" id="TIGR00560"/>
    </source>
</evidence>
<keyword evidence="14 20" id="KW-0472">Membrane</keyword>
<evidence type="ECO:0000256" key="3">
    <source>
        <dbReference type="ARBA" id="ARBA00005042"/>
    </source>
</evidence>
<feature type="transmembrane region" description="Helical" evidence="20">
    <location>
        <begin position="160"/>
        <end position="178"/>
    </location>
</feature>
<evidence type="ECO:0000256" key="17">
    <source>
        <dbReference type="ARBA" id="ARBA00048586"/>
    </source>
</evidence>
<reference evidence="21 22" key="1">
    <citation type="submission" date="2019-01" db="EMBL/GenBank/DDBJ databases">
        <authorList>
            <consortium name="Pathogen Informatics"/>
        </authorList>
    </citation>
    <scope>NUCLEOTIDE SEQUENCE [LARGE SCALE GENOMIC DNA]</scope>
    <source>
        <strain evidence="21 22">NCTC10138</strain>
    </source>
</reference>
<evidence type="ECO:0000256" key="19">
    <source>
        <dbReference type="RuleBase" id="RU003750"/>
    </source>
</evidence>
<evidence type="ECO:0000256" key="12">
    <source>
        <dbReference type="ARBA" id="ARBA00022989"/>
    </source>
</evidence>
<accession>A0A449BE05</accession>
<dbReference type="STRING" id="1278311.GCA_000428705_00334"/>
<comment type="similarity">
    <text evidence="5 19">Belongs to the CDP-alcohol phosphatidyltransferase class-I family.</text>
</comment>
<dbReference type="InterPro" id="IPR004570">
    <property type="entry name" value="Phosphatidylglycerol_P_synth"/>
</dbReference>
<dbReference type="Proteomes" id="UP000289841">
    <property type="component" value="Chromosome"/>
</dbReference>
<dbReference type="OrthoDB" id="9796672at2"/>
<evidence type="ECO:0000256" key="15">
    <source>
        <dbReference type="ARBA" id="ARBA00023209"/>
    </source>
</evidence>
<organism evidence="21 22">
    <name type="scientific">Haploplasma axanthum</name>
    <name type="common">Acholeplasma axanthum</name>
    <dbReference type="NCBI Taxonomy" id="29552"/>
    <lineage>
        <taxon>Bacteria</taxon>
        <taxon>Bacillati</taxon>
        <taxon>Mycoplasmatota</taxon>
        <taxon>Mollicutes</taxon>
        <taxon>Acholeplasmatales</taxon>
        <taxon>Acholeplasmataceae</taxon>
        <taxon>Haploplasma</taxon>
    </lineage>
</organism>
<dbReference type="InterPro" id="IPR048254">
    <property type="entry name" value="CDP_ALCOHOL_P_TRANSF_CS"/>
</dbReference>
<keyword evidence="8" id="KW-1003">Cell membrane</keyword>
<evidence type="ECO:0000256" key="16">
    <source>
        <dbReference type="ARBA" id="ARBA00023264"/>
    </source>
</evidence>
<evidence type="ECO:0000256" key="13">
    <source>
        <dbReference type="ARBA" id="ARBA00023098"/>
    </source>
</evidence>
<evidence type="ECO:0000256" key="10">
    <source>
        <dbReference type="ARBA" id="ARBA00022679"/>
    </source>
</evidence>
<evidence type="ECO:0000256" key="14">
    <source>
        <dbReference type="ARBA" id="ARBA00023136"/>
    </source>
</evidence>
<dbReference type="InterPro" id="IPR000462">
    <property type="entry name" value="CDP-OH_P_trans"/>
</dbReference>
<evidence type="ECO:0000256" key="2">
    <source>
        <dbReference type="ARBA" id="ARBA00004651"/>
    </source>
</evidence>
<dbReference type="NCBIfam" id="TIGR00560">
    <property type="entry name" value="pgsA"/>
    <property type="match status" value="1"/>
</dbReference>
<name>A0A449BE05_HAPAX</name>
<evidence type="ECO:0000256" key="1">
    <source>
        <dbReference type="ARBA" id="ARBA00003973"/>
    </source>
</evidence>
<dbReference type="PANTHER" id="PTHR14269:SF62">
    <property type="entry name" value="CDP-DIACYLGLYCEROL--GLYCEROL-3-PHOSPHATE 3-PHOSPHATIDYLTRANSFERASE 1, CHLOROPLASTIC"/>
    <property type="match status" value="1"/>
</dbReference>
<keyword evidence="22" id="KW-1185">Reference proteome</keyword>
<feature type="transmembrane region" description="Helical" evidence="20">
    <location>
        <begin position="42"/>
        <end position="62"/>
    </location>
</feature>
<keyword evidence="13" id="KW-0443">Lipid metabolism</keyword>
<dbReference type="EC" id="2.7.8.5" evidence="6 18"/>
<gene>
    <name evidence="21" type="primary">pgsA_1</name>
    <name evidence="21" type="ORF">NCTC10138_01059</name>
</gene>
<dbReference type="InterPro" id="IPR050324">
    <property type="entry name" value="CDP-alcohol_PTase-I"/>
</dbReference>
<evidence type="ECO:0000313" key="22">
    <source>
        <dbReference type="Proteomes" id="UP000289841"/>
    </source>
</evidence>
<sequence length="188" mass="20943">MTLPNKITLLRLILIPVMVVFMMIPSWNDLQIFNTTIGINELIVATIFTIAAFTDFLDGYLARKNNQITTFGKFLDPIADKVLVITAMIYLVSTTRIAVWPVVIVIFREFVVTGVRLLAVEKGTVIAASPYGKIKTAATMVALLIMLFSDFGLPLLVGDIVWYIAIFFTLLSGLDYVLKNKAVIFESM</sequence>
<evidence type="ECO:0000256" key="5">
    <source>
        <dbReference type="ARBA" id="ARBA00010441"/>
    </source>
</evidence>
<dbReference type="PANTHER" id="PTHR14269">
    <property type="entry name" value="CDP-DIACYLGLYCEROL--GLYCEROL-3-PHOSPHATE 3-PHOSPHATIDYLTRANSFERASE-RELATED"/>
    <property type="match status" value="1"/>
</dbReference>
<dbReference type="FunFam" id="1.20.120.1760:FF:000004">
    <property type="entry name" value="CDP-diacylglycerol--glycerol-3-phosphate 3-phosphatidyltransferase"/>
    <property type="match status" value="1"/>
</dbReference>
<keyword evidence="9" id="KW-0444">Lipid biosynthesis</keyword>
<comment type="function">
    <text evidence="1">This protein catalyzes the committed step to the synthesis of the acidic phospholipids.</text>
</comment>
<evidence type="ECO:0000256" key="9">
    <source>
        <dbReference type="ARBA" id="ARBA00022516"/>
    </source>
</evidence>
<dbReference type="PROSITE" id="PS00379">
    <property type="entry name" value="CDP_ALCOHOL_P_TRANSF"/>
    <property type="match status" value="1"/>
</dbReference>
<feature type="transmembrane region" description="Helical" evidence="20">
    <location>
        <begin position="7"/>
        <end position="27"/>
    </location>
</feature>
<keyword evidence="11 20" id="KW-0812">Transmembrane</keyword>
<evidence type="ECO:0000256" key="20">
    <source>
        <dbReference type="SAM" id="Phobius"/>
    </source>
</evidence>
<dbReference type="GO" id="GO:0046474">
    <property type="term" value="P:glycerophospholipid biosynthetic process"/>
    <property type="evidence" value="ECO:0007669"/>
    <property type="project" value="TreeGrafter"/>
</dbReference>
<keyword evidence="15" id="KW-0594">Phospholipid biosynthesis</keyword>
<evidence type="ECO:0000256" key="8">
    <source>
        <dbReference type="ARBA" id="ARBA00022475"/>
    </source>
</evidence>
<evidence type="ECO:0000256" key="7">
    <source>
        <dbReference type="ARBA" id="ARBA00014944"/>
    </source>
</evidence>
<comment type="subcellular location">
    <subcellularLocation>
        <location evidence="2">Cell membrane</location>
        <topology evidence="2">Multi-pass membrane protein</topology>
    </subcellularLocation>
</comment>
<dbReference type="GO" id="GO:0005886">
    <property type="term" value="C:plasma membrane"/>
    <property type="evidence" value="ECO:0007669"/>
    <property type="project" value="UniProtKB-SubCell"/>
</dbReference>
<dbReference type="PIRSF" id="PIRSF000847">
    <property type="entry name" value="Phos_ph_gly_syn"/>
    <property type="match status" value="1"/>
</dbReference>
<keyword evidence="10 19" id="KW-0808">Transferase</keyword>
<dbReference type="Gene3D" id="1.20.120.1760">
    <property type="match status" value="1"/>
</dbReference>
<dbReference type="EMBL" id="LR215048">
    <property type="protein sequence ID" value="VEU80679.1"/>
    <property type="molecule type" value="Genomic_DNA"/>
</dbReference>
<dbReference type="KEGG" id="aaxa:NCTC10138_01059"/>
<comment type="pathway">
    <text evidence="4">Lipid metabolism.</text>
</comment>
<dbReference type="Pfam" id="PF01066">
    <property type="entry name" value="CDP-OH_P_transf"/>
    <property type="match status" value="1"/>
</dbReference>
<evidence type="ECO:0000256" key="4">
    <source>
        <dbReference type="ARBA" id="ARBA00005189"/>
    </source>
</evidence>
<evidence type="ECO:0000256" key="6">
    <source>
        <dbReference type="ARBA" id="ARBA00013170"/>
    </source>
</evidence>
<comment type="pathway">
    <text evidence="3">Phospholipid metabolism; phosphatidylglycerol biosynthesis; phosphatidylglycerol from CDP-diacylglycerol: step 1/2.</text>
</comment>
<dbReference type="GO" id="GO:0008444">
    <property type="term" value="F:CDP-diacylglycerol-glycerol-3-phosphate 3-phosphatidyltransferase activity"/>
    <property type="evidence" value="ECO:0007669"/>
    <property type="project" value="UniProtKB-UniRule"/>
</dbReference>
<comment type="catalytic activity">
    <reaction evidence="17">
        <text>a CDP-1,2-diacyl-sn-glycerol + sn-glycerol 3-phosphate = a 1,2-diacyl-sn-glycero-3-phospho-(1'-sn-glycero-3'-phosphate) + CMP + H(+)</text>
        <dbReference type="Rhea" id="RHEA:12593"/>
        <dbReference type="ChEBI" id="CHEBI:15378"/>
        <dbReference type="ChEBI" id="CHEBI:57597"/>
        <dbReference type="ChEBI" id="CHEBI:58332"/>
        <dbReference type="ChEBI" id="CHEBI:60110"/>
        <dbReference type="ChEBI" id="CHEBI:60377"/>
        <dbReference type="EC" id="2.7.8.5"/>
    </reaction>
</comment>